<sequence length="249" mass="28925">MKGINCFYSIGKQISGNNLTGLKVAETLYSLSKCKDSDSFFYKDEEWFKSLFSYTKSAIRRIDANHLAAITYYSALIKYFEADLWYVLEMQIARTDITSLMNPIGLIRTSQGFALVPESLPISHQEVFQHIEAQFVDRIDAYFKKTEKHALIPVEELGNLIETFASMNEGNKNFYSHVERLADELMMKNRWNLEDYSKILWGYVMMNANLSKRIRKVAEKIDESDLQNLPFQARNKLKWALGQINVKNK</sequence>
<keyword evidence="2" id="KW-1185">Reference proteome</keyword>
<reference evidence="1" key="1">
    <citation type="submission" date="2021-09" db="EMBL/GenBank/DDBJ databases">
        <authorList>
            <consortium name="AG Swart"/>
            <person name="Singh M."/>
            <person name="Singh A."/>
            <person name="Seah K."/>
            <person name="Emmerich C."/>
        </authorList>
    </citation>
    <scope>NUCLEOTIDE SEQUENCE</scope>
    <source>
        <strain evidence="1">ATCC30299</strain>
    </source>
</reference>
<protein>
    <recommendedName>
        <fullName evidence="3">Phytoene synthase</fullName>
    </recommendedName>
</protein>
<evidence type="ECO:0008006" key="3">
    <source>
        <dbReference type="Google" id="ProtNLM"/>
    </source>
</evidence>
<proteinExistence type="predicted"/>
<dbReference type="Proteomes" id="UP001162131">
    <property type="component" value="Unassembled WGS sequence"/>
</dbReference>
<dbReference type="AlphaFoldDB" id="A0AAU9IXU2"/>
<comment type="caution">
    <text evidence="1">The sequence shown here is derived from an EMBL/GenBank/DDBJ whole genome shotgun (WGS) entry which is preliminary data.</text>
</comment>
<organism evidence="1 2">
    <name type="scientific">Blepharisma stoltei</name>
    <dbReference type="NCBI Taxonomy" id="1481888"/>
    <lineage>
        <taxon>Eukaryota</taxon>
        <taxon>Sar</taxon>
        <taxon>Alveolata</taxon>
        <taxon>Ciliophora</taxon>
        <taxon>Postciliodesmatophora</taxon>
        <taxon>Heterotrichea</taxon>
        <taxon>Heterotrichida</taxon>
        <taxon>Blepharismidae</taxon>
        <taxon>Blepharisma</taxon>
    </lineage>
</organism>
<dbReference type="EMBL" id="CAJZBQ010000010">
    <property type="protein sequence ID" value="CAG9313148.1"/>
    <property type="molecule type" value="Genomic_DNA"/>
</dbReference>
<accession>A0AAU9IXU2</accession>
<gene>
    <name evidence="1" type="ORF">BSTOLATCC_MIC8424</name>
</gene>
<evidence type="ECO:0000313" key="1">
    <source>
        <dbReference type="EMBL" id="CAG9313148.1"/>
    </source>
</evidence>
<name>A0AAU9IXU2_9CILI</name>
<evidence type="ECO:0000313" key="2">
    <source>
        <dbReference type="Proteomes" id="UP001162131"/>
    </source>
</evidence>